<sequence length="159" mass="18037">MKIVSLTFLLFFLAAVSAATPKEDDWKYCFDPWGFADICFEAYAIPDTLTVGIELTINGAVFVKEQISGEDICLDDDELLKLLELIPVLRPYKALINGMIALEGRINAEVFKVCLKFDDPVFTKDDFQADPHFDYNLMCIKDHCIAKGDEKLPHINIHF</sequence>
<dbReference type="Proteomes" id="UP001150062">
    <property type="component" value="Unassembled WGS sequence"/>
</dbReference>
<evidence type="ECO:0000313" key="4">
    <source>
        <dbReference type="Proteomes" id="UP001146793"/>
    </source>
</evidence>
<keyword evidence="1" id="KW-0732">Signal</keyword>
<evidence type="ECO:0000256" key="1">
    <source>
        <dbReference type="SAM" id="SignalP"/>
    </source>
</evidence>
<evidence type="ECO:0000313" key="2">
    <source>
        <dbReference type="EMBL" id="KAJ3429063.1"/>
    </source>
</evidence>
<dbReference type="AlphaFoldDB" id="A0AAV7YN42"/>
<reference evidence="2" key="2">
    <citation type="submission" date="2022-08" db="EMBL/GenBank/DDBJ databases">
        <title>Novel sulphate-reducing endosymbionts in the free-living metamonad Anaeramoeba.</title>
        <authorList>
            <person name="Jerlstrom-Hultqvist J."/>
            <person name="Cepicka I."/>
            <person name="Gallot-Lavallee L."/>
            <person name="Salas-Leiva D."/>
            <person name="Curtis B.A."/>
            <person name="Zahonova K."/>
            <person name="Pipaliya S."/>
            <person name="Dacks J."/>
            <person name="Roger A.J."/>
        </authorList>
    </citation>
    <scope>NUCLEOTIDE SEQUENCE</scope>
    <source>
        <strain evidence="2">Busselton2</strain>
    </source>
</reference>
<name>A0AAV7YN42_9EUKA</name>
<dbReference type="EMBL" id="JAOAOG010000026">
    <property type="protein sequence ID" value="KAJ6254134.1"/>
    <property type="molecule type" value="Genomic_DNA"/>
</dbReference>
<keyword evidence="5" id="KW-1185">Reference proteome</keyword>
<dbReference type="EMBL" id="JANTQA010000057">
    <property type="protein sequence ID" value="KAJ3429063.1"/>
    <property type="molecule type" value="Genomic_DNA"/>
</dbReference>
<dbReference type="Proteomes" id="UP001146793">
    <property type="component" value="Unassembled WGS sequence"/>
</dbReference>
<proteinExistence type="predicted"/>
<evidence type="ECO:0000313" key="3">
    <source>
        <dbReference type="EMBL" id="KAJ6254134.1"/>
    </source>
</evidence>
<feature type="chain" id="PRO_5043316861" evidence="1">
    <location>
        <begin position="19"/>
        <end position="159"/>
    </location>
</feature>
<reference evidence="3" key="1">
    <citation type="submission" date="2022-08" db="EMBL/GenBank/DDBJ databases">
        <title>Novel sulfate-reducing endosymbionts in the free-living metamonad Anaeramoeba.</title>
        <authorList>
            <person name="Jerlstrom-Hultqvist J."/>
            <person name="Cepicka I."/>
            <person name="Gallot-Lavallee L."/>
            <person name="Salas-Leiva D."/>
            <person name="Curtis B.A."/>
            <person name="Zahonova K."/>
            <person name="Pipaliya S."/>
            <person name="Dacks J."/>
            <person name="Roger A.J."/>
        </authorList>
    </citation>
    <scope>NUCLEOTIDE SEQUENCE</scope>
    <source>
        <strain evidence="3">Schooner1</strain>
    </source>
</reference>
<comment type="caution">
    <text evidence="2">The sequence shown here is derived from an EMBL/GenBank/DDBJ whole genome shotgun (WGS) entry which is preliminary data.</text>
</comment>
<gene>
    <name evidence="2" type="ORF">M0812_24402</name>
    <name evidence="3" type="ORF">M0813_12692</name>
</gene>
<protein>
    <submittedName>
        <fullName evidence="2">Uncharacterized protein</fullName>
    </submittedName>
</protein>
<feature type="signal peptide" evidence="1">
    <location>
        <begin position="1"/>
        <end position="18"/>
    </location>
</feature>
<organism evidence="2 4">
    <name type="scientific">Anaeramoeba flamelloides</name>
    <dbReference type="NCBI Taxonomy" id="1746091"/>
    <lineage>
        <taxon>Eukaryota</taxon>
        <taxon>Metamonada</taxon>
        <taxon>Anaeramoebidae</taxon>
        <taxon>Anaeramoeba</taxon>
    </lineage>
</organism>
<accession>A0AAV7YN42</accession>
<evidence type="ECO:0000313" key="5">
    <source>
        <dbReference type="Proteomes" id="UP001150062"/>
    </source>
</evidence>